<dbReference type="EMBL" id="CP120943">
    <property type="protein sequence ID" value="WFG00319.1"/>
    <property type="molecule type" value="Genomic_DNA"/>
</dbReference>
<name>A0AAJ5ZB07_AERCA</name>
<evidence type="ECO:0000313" key="1">
    <source>
        <dbReference type="EMBL" id="WFG00319.1"/>
    </source>
</evidence>
<proteinExistence type="predicted"/>
<geneLocation type="plasmid" evidence="1 2">
    <name>pAC1520</name>
</geneLocation>
<dbReference type="RefSeq" id="WP_277857231.1">
    <property type="nucleotide sequence ID" value="NZ_CP120943.1"/>
</dbReference>
<gene>
    <name evidence="1" type="ORF">P5S46_21390</name>
</gene>
<evidence type="ECO:0000313" key="2">
    <source>
        <dbReference type="Proteomes" id="UP001218423"/>
    </source>
</evidence>
<accession>A0AAJ5ZB07</accession>
<dbReference type="Proteomes" id="UP001218423">
    <property type="component" value="Plasmid pAC1520"/>
</dbReference>
<protein>
    <submittedName>
        <fullName evidence="1">Uncharacterized protein</fullName>
    </submittedName>
</protein>
<dbReference type="AlphaFoldDB" id="A0AAJ5ZB07"/>
<reference evidence="1" key="1">
    <citation type="submission" date="2023-03" db="EMBL/GenBank/DDBJ databases">
        <title>Aeromonas caviae strain AC1520.</title>
        <authorList>
            <person name="Xie T."/>
            <person name="Zhang Q."/>
            <person name="Deng J."/>
            <person name="Li X."/>
        </authorList>
    </citation>
    <scope>NUCLEOTIDE SEQUENCE</scope>
    <source>
        <strain evidence="1">AC1520</strain>
        <plasmid evidence="1">pAC1520</plasmid>
    </source>
</reference>
<organism evidence="1 2">
    <name type="scientific">Aeromonas caviae</name>
    <name type="common">Aeromonas punctata</name>
    <dbReference type="NCBI Taxonomy" id="648"/>
    <lineage>
        <taxon>Bacteria</taxon>
        <taxon>Pseudomonadati</taxon>
        <taxon>Pseudomonadota</taxon>
        <taxon>Gammaproteobacteria</taxon>
        <taxon>Aeromonadales</taxon>
        <taxon>Aeromonadaceae</taxon>
        <taxon>Aeromonas</taxon>
    </lineage>
</organism>
<sequence length="100" mass="11139">MDFESRFAAASAVYNQGLENVKTRPVPEGQKFQPGERVRIADDLGQAMSHFPSGVLATVEYTYAHAYWGEDVKSYSLDVDGRGSVAWFHESQLERAQPEG</sequence>
<keyword evidence="1" id="KW-0614">Plasmid</keyword>